<dbReference type="InterPro" id="IPR000182">
    <property type="entry name" value="GNAT_dom"/>
</dbReference>
<accession>A0A0F8ZE71</accession>
<comment type="caution">
    <text evidence="2">The sequence shown here is derived from an EMBL/GenBank/DDBJ whole genome shotgun (WGS) entry which is preliminary data.</text>
</comment>
<dbReference type="AlphaFoldDB" id="A0A0F8ZE71"/>
<dbReference type="SUPFAM" id="SSF55729">
    <property type="entry name" value="Acyl-CoA N-acyltransferases (Nat)"/>
    <property type="match status" value="1"/>
</dbReference>
<evidence type="ECO:0000313" key="2">
    <source>
        <dbReference type="EMBL" id="KKK92043.1"/>
    </source>
</evidence>
<dbReference type="CDD" id="cd04301">
    <property type="entry name" value="NAT_SF"/>
    <property type="match status" value="1"/>
</dbReference>
<dbReference type="PANTHER" id="PTHR13355">
    <property type="entry name" value="GLUCOSAMINE 6-PHOSPHATE N-ACETYLTRANSFERASE"/>
    <property type="match status" value="1"/>
</dbReference>
<dbReference type="Pfam" id="PF00583">
    <property type="entry name" value="Acetyltransf_1"/>
    <property type="match status" value="1"/>
</dbReference>
<protein>
    <recommendedName>
        <fullName evidence="1">N-acetyltransferase domain-containing protein</fullName>
    </recommendedName>
</protein>
<dbReference type="PROSITE" id="PS51186">
    <property type="entry name" value="GNAT"/>
    <property type="match status" value="1"/>
</dbReference>
<feature type="domain" description="N-acetyltransferase" evidence="1">
    <location>
        <begin position="1"/>
        <end position="149"/>
    </location>
</feature>
<sequence>MTIRDIKNNEMSKLLKLYTHLHRKDAPLPEKSKLESIWKEIITNPLIHYFVVEYENEIVSSCTLSVIPNLTRRGRPYGLIENVVTHKDYRRRGFGTLILQYALKFAWENNCYKVMLLTGSKDPAIHQFYDRAGFKKGIKTGFVANARDF</sequence>
<dbReference type="PANTHER" id="PTHR13355:SF15">
    <property type="entry name" value="GCN5-RELATED N-ACETYLTRANSFERASE 3, CHLOROPLASTIC"/>
    <property type="match status" value="1"/>
</dbReference>
<name>A0A0F8ZE71_9ZZZZ</name>
<organism evidence="2">
    <name type="scientific">marine sediment metagenome</name>
    <dbReference type="NCBI Taxonomy" id="412755"/>
    <lineage>
        <taxon>unclassified sequences</taxon>
        <taxon>metagenomes</taxon>
        <taxon>ecological metagenomes</taxon>
    </lineage>
</organism>
<reference evidence="2" key="1">
    <citation type="journal article" date="2015" name="Nature">
        <title>Complex archaea that bridge the gap between prokaryotes and eukaryotes.</title>
        <authorList>
            <person name="Spang A."/>
            <person name="Saw J.H."/>
            <person name="Jorgensen S.L."/>
            <person name="Zaremba-Niedzwiedzka K."/>
            <person name="Martijn J."/>
            <person name="Lind A.E."/>
            <person name="van Eijk R."/>
            <person name="Schleper C."/>
            <person name="Guy L."/>
            <person name="Ettema T.J."/>
        </authorList>
    </citation>
    <scope>NUCLEOTIDE SEQUENCE</scope>
</reference>
<evidence type="ECO:0000259" key="1">
    <source>
        <dbReference type="PROSITE" id="PS51186"/>
    </source>
</evidence>
<dbReference type="InterPro" id="IPR016181">
    <property type="entry name" value="Acyl_CoA_acyltransferase"/>
</dbReference>
<dbReference type="Gene3D" id="3.40.630.30">
    <property type="match status" value="1"/>
</dbReference>
<gene>
    <name evidence="2" type="ORF">LCGC14_2706880</name>
</gene>
<proteinExistence type="predicted"/>
<dbReference type="InterPro" id="IPR039143">
    <property type="entry name" value="GNPNAT1-like"/>
</dbReference>
<dbReference type="GO" id="GO:0008080">
    <property type="term" value="F:N-acetyltransferase activity"/>
    <property type="evidence" value="ECO:0007669"/>
    <property type="project" value="TreeGrafter"/>
</dbReference>
<dbReference type="EMBL" id="LAZR01048389">
    <property type="protein sequence ID" value="KKK92043.1"/>
    <property type="molecule type" value="Genomic_DNA"/>
</dbReference>